<keyword evidence="2" id="KW-1185">Reference proteome</keyword>
<gene>
    <name evidence="1" type="ORF">SAMN05216178_6793</name>
</gene>
<name>A0A1H4ZT06_9PSED</name>
<organism evidence="1 2">
    <name type="scientific">Pseudomonas saponiphila</name>
    <dbReference type="NCBI Taxonomy" id="556534"/>
    <lineage>
        <taxon>Bacteria</taxon>
        <taxon>Pseudomonadati</taxon>
        <taxon>Pseudomonadota</taxon>
        <taxon>Gammaproteobacteria</taxon>
        <taxon>Pseudomonadales</taxon>
        <taxon>Pseudomonadaceae</taxon>
        <taxon>Pseudomonas</taxon>
    </lineage>
</organism>
<accession>A0A1H4ZT06</accession>
<dbReference type="EMBL" id="FNTJ01000003">
    <property type="protein sequence ID" value="SED32624.1"/>
    <property type="molecule type" value="Genomic_DNA"/>
</dbReference>
<proteinExistence type="predicted"/>
<evidence type="ECO:0000313" key="1">
    <source>
        <dbReference type="EMBL" id="SED32624.1"/>
    </source>
</evidence>
<protein>
    <submittedName>
        <fullName evidence="1">Uncharacterized protein</fullName>
    </submittedName>
</protein>
<reference evidence="2" key="1">
    <citation type="submission" date="2016-10" db="EMBL/GenBank/DDBJ databases">
        <authorList>
            <person name="Varghese N."/>
            <person name="Submissions S."/>
        </authorList>
    </citation>
    <scope>NUCLEOTIDE SEQUENCE [LARGE SCALE GENOMIC DNA]</scope>
    <source>
        <strain evidence="2">DSM 9751</strain>
    </source>
</reference>
<dbReference type="RefSeq" id="WP_167365744.1">
    <property type="nucleotide sequence ID" value="NZ_FNTJ01000003.1"/>
</dbReference>
<dbReference type="AlphaFoldDB" id="A0A1H4ZT06"/>
<evidence type="ECO:0000313" key="2">
    <source>
        <dbReference type="Proteomes" id="UP000198982"/>
    </source>
</evidence>
<dbReference type="Proteomes" id="UP000198982">
    <property type="component" value="Unassembled WGS sequence"/>
</dbReference>
<sequence length="48" mass="5424">MEVQLLEAPEPFVKATGQEFDRERSAFLEGLKEIVLTDDDPADEEAPF</sequence>